<organism evidence="1">
    <name type="scientific">Deinococcus sonorensis KR-87</name>
    <dbReference type="NCBI Taxonomy" id="694439"/>
    <lineage>
        <taxon>Bacteria</taxon>
        <taxon>Thermotogati</taxon>
        <taxon>Deinococcota</taxon>
        <taxon>Deinococci</taxon>
        <taxon>Deinococcales</taxon>
        <taxon>Deinococcaceae</taxon>
        <taxon>Deinococcus</taxon>
    </lineage>
</organism>
<sequence>MLLSIDWDAYSGPAEHVFDAPIWGTADREYDRLEAWRERVRKRGGQEWTALGPDYPLYPGWERLRRYAGVPAFLAWSHAHAQTWLERFPGRDVLNIDSHHDLVNRRGDAQRWRPGNWAGLGLETGLIRHYTVRYPAWHQTLRVAEGYDLERTRAELEPLLLPELWSRLTLERGDQLPEPAQVEALLLVQSPAWTSPAHDDALFQVVEWLQPQVLSAVCRRT</sequence>
<dbReference type="EMBL" id="CP158299">
    <property type="protein sequence ID" value="XBV86369.1"/>
    <property type="molecule type" value="Genomic_DNA"/>
</dbReference>
<evidence type="ECO:0000313" key="1">
    <source>
        <dbReference type="EMBL" id="XBV86369.1"/>
    </source>
</evidence>
<gene>
    <name evidence="1" type="ORF">ABOD76_08665</name>
</gene>
<proteinExistence type="predicted"/>
<accession>A0AAU7UE80</accession>
<protein>
    <submittedName>
        <fullName evidence="1">Arginase</fullName>
    </submittedName>
</protein>
<reference evidence="1" key="1">
    <citation type="submission" date="2024-06" db="EMBL/GenBank/DDBJ databases">
        <title>Draft Genome Sequence of Deinococcus sonorensis Type Strain KR-87, a Biofilm Producing Representative of the Genus Deinococcus.</title>
        <authorList>
            <person name="Boren L.S."/>
            <person name="Grosso R.A."/>
            <person name="Hugenberg-Cox A.N."/>
            <person name="Hill J.T.E."/>
            <person name="Albert C.M."/>
            <person name="Tuohy J.M."/>
        </authorList>
    </citation>
    <scope>NUCLEOTIDE SEQUENCE</scope>
    <source>
        <strain evidence="1">KR-87</strain>
    </source>
</reference>
<dbReference type="KEGG" id="dsc:ABOD76_08665"/>
<dbReference type="AlphaFoldDB" id="A0AAU7UE80"/>
<name>A0AAU7UE80_9DEIO</name>
<dbReference type="RefSeq" id="WP_350244438.1">
    <property type="nucleotide sequence ID" value="NZ_CP158299.1"/>
</dbReference>